<dbReference type="Gene3D" id="3.10.180.10">
    <property type="entry name" value="2,3-Dihydroxybiphenyl 1,2-Dioxygenase, domain 1"/>
    <property type="match status" value="1"/>
</dbReference>
<dbReference type="OrthoDB" id="9789841at2"/>
<dbReference type="RefSeq" id="WP_144682193.1">
    <property type="nucleotide sequence ID" value="NZ_VLLC01000003.1"/>
</dbReference>
<evidence type="ECO:0000313" key="3">
    <source>
        <dbReference type="Proteomes" id="UP000318307"/>
    </source>
</evidence>
<keyword evidence="3" id="KW-1185">Reference proteome</keyword>
<dbReference type="Pfam" id="PF00903">
    <property type="entry name" value="Glyoxalase"/>
    <property type="match status" value="1"/>
</dbReference>
<evidence type="ECO:0000259" key="1">
    <source>
        <dbReference type="PROSITE" id="PS51819"/>
    </source>
</evidence>
<dbReference type="AlphaFoldDB" id="A0A562S2I6"/>
<accession>A0A562S2I6</accession>
<dbReference type="Proteomes" id="UP000318307">
    <property type="component" value="Unassembled WGS sequence"/>
</dbReference>
<proteinExistence type="predicted"/>
<protein>
    <submittedName>
        <fullName evidence="2">Lactoylglutathione lyase</fullName>
    </submittedName>
</protein>
<organism evidence="2 3">
    <name type="scientific">Desulfobotulus alkaliphilus</name>
    <dbReference type="NCBI Taxonomy" id="622671"/>
    <lineage>
        <taxon>Bacteria</taxon>
        <taxon>Pseudomonadati</taxon>
        <taxon>Thermodesulfobacteriota</taxon>
        <taxon>Desulfobacteria</taxon>
        <taxon>Desulfobacterales</taxon>
        <taxon>Desulfobacteraceae</taxon>
        <taxon>Desulfobotulus</taxon>
    </lineage>
</organism>
<comment type="caution">
    <text evidence="2">The sequence shown here is derived from an EMBL/GenBank/DDBJ whole genome shotgun (WGS) entry which is preliminary data.</text>
</comment>
<name>A0A562S2I6_9BACT</name>
<keyword evidence="2" id="KW-0456">Lyase</keyword>
<feature type="domain" description="VOC" evidence="1">
    <location>
        <begin position="5"/>
        <end position="122"/>
    </location>
</feature>
<gene>
    <name evidence="2" type="ORF">LZ24_00602</name>
</gene>
<dbReference type="InterPro" id="IPR029068">
    <property type="entry name" value="Glyas_Bleomycin-R_OHBP_Dase"/>
</dbReference>
<reference evidence="2 3" key="1">
    <citation type="submission" date="2019-07" db="EMBL/GenBank/DDBJ databases">
        <title>Genome sequencing of 100 strains of the haloalkaliphilic chemolithoautotrophic sulfur-oxidizing bacterium Thioalkalivibrio.</title>
        <authorList>
            <person name="Muyzer G."/>
        </authorList>
    </citation>
    <scope>NUCLEOTIDE SEQUENCE [LARGE SCALE GENOMIC DNA]</scope>
    <source>
        <strain evidence="2 3">ASO4-4</strain>
    </source>
</reference>
<dbReference type="InterPro" id="IPR037523">
    <property type="entry name" value="VOC_core"/>
</dbReference>
<sequence>MGAFTWLHANLTVFDLEKSLDFYKKALDLEIVREYAPEDGSFKLVYLGDKTTPFQLELTWLRDREKPYNLGDNEIHLAFSVKDYEAALAKHREMGCVVFENTEMGIYFIADPDGYWTEILPENHSL</sequence>
<dbReference type="GO" id="GO:0016829">
    <property type="term" value="F:lyase activity"/>
    <property type="evidence" value="ECO:0007669"/>
    <property type="project" value="UniProtKB-KW"/>
</dbReference>
<dbReference type="PANTHER" id="PTHR10374:SF19">
    <property type="entry name" value="LYASE (GLO1), PUTATIVE (AFU_ORTHOLOGUE AFUA_2G13550)-RELATED"/>
    <property type="match status" value="1"/>
</dbReference>
<dbReference type="InterPro" id="IPR004360">
    <property type="entry name" value="Glyas_Fos-R_dOase_dom"/>
</dbReference>
<dbReference type="PROSITE" id="PS51819">
    <property type="entry name" value="VOC"/>
    <property type="match status" value="1"/>
</dbReference>
<evidence type="ECO:0000313" key="2">
    <source>
        <dbReference type="EMBL" id="TWI75555.1"/>
    </source>
</evidence>
<dbReference type="EMBL" id="VLLC01000003">
    <property type="protein sequence ID" value="TWI75555.1"/>
    <property type="molecule type" value="Genomic_DNA"/>
</dbReference>
<dbReference type="PANTHER" id="PTHR10374">
    <property type="entry name" value="LACTOYLGLUTATHIONE LYASE GLYOXALASE I"/>
    <property type="match status" value="1"/>
</dbReference>
<dbReference type="SUPFAM" id="SSF54593">
    <property type="entry name" value="Glyoxalase/Bleomycin resistance protein/Dihydroxybiphenyl dioxygenase"/>
    <property type="match status" value="1"/>
</dbReference>